<dbReference type="GO" id="GO:0016874">
    <property type="term" value="F:ligase activity"/>
    <property type="evidence" value="ECO:0007669"/>
    <property type="project" value="UniProtKB-KW"/>
</dbReference>
<organism evidence="2 3">
    <name type="scientific">Filimonas zeae</name>
    <dbReference type="NCBI Taxonomy" id="1737353"/>
    <lineage>
        <taxon>Bacteria</taxon>
        <taxon>Pseudomonadati</taxon>
        <taxon>Bacteroidota</taxon>
        <taxon>Chitinophagia</taxon>
        <taxon>Chitinophagales</taxon>
        <taxon>Chitinophagaceae</taxon>
        <taxon>Filimonas</taxon>
    </lineage>
</organism>
<dbReference type="SUPFAM" id="SSF56281">
    <property type="entry name" value="Metallo-hydrolase/oxidoreductase"/>
    <property type="match status" value="1"/>
</dbReference>
<protein>
    <submittedName>
        <fullName evidence="2">DNA ligase-associated DEXH box helicase</fullName>
    </submittedName>
</protein>
<keyword evidence="2" id="KW-0436">Ligase</keyword>
<dbReference type="RefSeq" id="WP_188949962.1">
    <property type="nucleotide sequence ID" value="NZ_BMIB01000001.1"/>
</dbReference>
<reference evidence="2" key="2">
    <citation type="submission" date="2020-09" db="EMBL/GenBank/DDBJ databases">
        <authorList>
            <person name="Sun Q."/>
            <person name="Zhou Y."/>
        </authorList>
    </citation>
    <scope>NUCLEOTIDE SEQUENCE</scope>
    <source>
        <strain evidence="2">CGMCC 1.15290</strain>
    </source>
</reference>
<dbReference type="Proteomes" id="UP000627292">
    <property type="component" value="Unassembled WGS sequence"/>
</dbReference>
<gene>
    <name evidence="2" type="ORF">GCM10011379_02730</name>
</gene>
<dbReference type="PANTHER" id="PTHR11203">
    <property type="entry name" value="CLEAVAGE AND POLYADENYLATION SPECIFICITY FACTOR FAMILY MEMBER"/>
    <property type="match status" value="1"/>
</dbReference>
<name>A0A917IL85_9BACT</name>
<proteinExistence type="predicted"/>
<sequence>MLLSFTDKGLYCAAGDFYIDPWRPVNKAVITHAHSDHARWGHKYYLCHHYTKPLLQARLGDNYYESIGWNEPIYINGVKVSLHPAGHIIGSSQIRLEHGGEVWVVSGDYKTEDDGISGAFEVVPCHTFITESTFGLPIYNWKKQAGIYEDIRQWVTHNAEQFNTSVIIGYSLGKAQRILTAVAPLEKPVYVHGAVWNMHQAILSAGIALPQVHRVTPETTKAELKGSIVIAPSSAEGSPWIRRFSPYNVAVCSGWMQVRGNVRRHNADAGFVLSDHADWNGLLGTIQATGAERVYVTHGFQSALSRYLNEKGIWSAEVKTEYGGEEENAESGKAVNTAEE</sequence>
<keyword evidence="3" id="KW-1185">Reference proteome</keyword>
<reference evidence="2" key="1">
    <citation type="journal article" date="2014" name="Int. J. Syst. Evol. Microbiol.">
        <title>Complete genome sequence of Corynebacterium casei LMG S-19264T (=DSM 44701T), isolated from a smear-ripened cheese.</title>
        <authorList>
            <consortium name="US DOE Joint Genome Institute (JGI-PGF)"/>
            <person name="Walter F."/>
            <person name="Albersmeier A."/>
            <person name="Kalinowski J."/>
            <person name="Ruckert C."/>
        </authorList>
    </citation>
    <scope>NUCLEOTIDE SEQUENCE</scope>
    <source>
        <strain evidence="2">CGMCC 1.15290</strain>
    </source>
</reference>
<accession>A0A917IL85</accession>
<comment type="caution">
    <text evidence="2">The sequence shown here is derived from an EMBL/GenBank/DDBJ whole genome shotgun (WGS) entry which is preliminary data.</text>
</comment>
<evidence type="ECO:0000313" key="2">
    <source>
        <dbReference type="EMBL" id="GGH57741.1"/>
    </source>
</evidence>
<feature type="region of interest" description="Disordered" evidence="1">
    <location>
        <begin position="321"/>
        <end position="340"/>
    </location>
</feature>
<dbReference type="GO" id="GO:0004521">
    <property type="term" value="F:RNA endonuclease activity"/>
    <property type="evidence" value="ECO:0007669"/>
    <property type="project" value="TreeGrafter"/>
</dbReference>
<dbReference type="InterPro" id="IPR036866">
    <property type="entry name" value="RibonucZ/Hydroxyglut_hydro"/>
</dbReference>
<evidence type="ECO:0000313" key="3">
    <source>
        <dbReference type="Proteomes" id="UP000627292"/>
    </source>
</evidence>
<evidence type="ECO:0000256" key="1">
    <source>
        <dbReference type="SAM" id="MobiDB-lite"/>
    </source>
</evidence>
<dbReference type="AlphaFoldDB" id="A0A917IL85"/>
<dbReference type="InterPro" id="IPR050698">
    <property type="entry name" value="MBL"/>
</dbReference>
<dbReference type="Gene3D" id="3.60.15.10">
    <property type="entry name" value="Ribonuclease Z/Hydroxyacylglutathione hydrolase-like"/>
    <property type="match status" value="1"/>
</dbReference>
<dbReference type="InterPro" id="IPR026360">
    <property type="entry name" value="Xnuc_lig_assoc"/>
</dbReference>
<dbReference type="EMBL" id="BMIB01000001">
    <property type="protein sequence ID" value="GGH57741.1"/>
    <property type="molecule type" value="Genomic_DNA"/>
</dbReference>
<dbReference type="NCBIfam" id="TIGR04122">
    <property type="entry name" value="Xnuc_lig_assoc"/>
    <property type="match status" value="1"/>
</dbReference>
<dbReference type="PANTHER" id="PTHR11203:SF49">
    <property type="entry name" value="BLL1145 PROTEIN"/>
    <property type="match status" value="1"/>
</dbReference>